<accession>A0A9Q1J1G9</accession>
<organism evidence="1 2">
    <name type="scientific">Synaphobranchus kaupii</name>
    <name type="common">Kaup's arrowtooth eel</name>
    <dbReference type="NCBI Taxonomy" id="118154"/>
    <lineage>
        <taxon>Eukaryota</taxon>
        <taxon>Metazoa</taxon>
        <taxon>Chordata</taxon>
        <taxon>Craniata</taxon>
        <taxon>Vertebrata</taxon>
        <taxon>Euteleostomi</taxon>
        <taxon>Actinopterygii</taxon>
        <taxon>Neopterygii</taxon>
        <taxon>Teleostei</taxon>
        <taxon>Anguilliformes</taxon>
        <taxon>Synaphobranchidae</taxon>
        <taxon>Synaphobranchus</taxon>
    </lineage>
</organism>
<gene>
    <name evidence="1" type="ORF">SKAU_G00177720</name>
</gene>
<comment type="caution">
    <text evidence="1">The sequence shown here is derived from an EMBL/GenBank/DDBJ whole genome shotgun (WGS) entry which is preliminary data.</text>
</comment>
<protein>
    <submittedName>
        <fullName evidence="1">Uncharacterized protein</fullName>
    </submittedName>
</protein>
<keyword evidence="2" id="KW-1185">Reference proteome</keyword>
<dbReference type="EMBL" id="JAINUF010000005">
    <property type="protein sequence ID" value="KAJ8361247.1"/>
    <property type="molecule type" value="Genomic_DNA"/>
</dbReference>
<dbReference type="AlphaFoldDB" id="A0A9Q1J1G9"/>
<reference evidence="1" key="1">
    <citation type="journal article" date="2023" name="Science">
        <title>Genome structures resolve the early diversification of teleost fishes.</title>
        <authorList>
            <person name="Parey E."/>
            <person name="Louis A."/>
            <person name="Montfort J."/>
            <person name="Bouchez O."/>
            <person name="Roques C."/>
            <person name="Iampietro C."/>
            <person name="Lluch J."/>
            <person name="Castinel A."/>
            <person name="Donnadieu C."/>
            <person name="Desvignes T."/>
            <person name="Floi Bucao C."/>
            <person name="Jouanno E."/>
            <person name="Wen M."/>
            <person name="Mejri S."/>
            <person name="Dirks R."/>
            <person name="Jansen H."/>
            <person name="Henkel C."/>
            <person name="Chen W.J."/>
            <person name="Zahm M."/>
            <person name="Cabau C."/>
            <person name="Klopp C."/>
            <person name="Thompson A.W."/>
            <person name="Robinson-Rechavi M."/>
            <person name="Braasch I."/>
            <person name="Lecointre G."/>
            <person name="Bobe J."/>
            <person name="Postlethwait J.H."/>
            <person name="Berthelot C."/>
            <person name="Roest Crollius H."/>
            <person name="Guiguen Y."/>
        </authorList>
    </citation>
    <scope>NUCLEOTIDE SEQUENCE</scope>
    <source>
        <strain evidence="1">WJC10195</strain>
    </source>
</reference>
<dbReference type="Proteomes" id="UP001152622">
    <property type="component" value="Chromosome 5"/>
</dbReference>
<name>A0A9Q1J1G9_SYNKA</name>
<evidence type="ECO:0000313" key="2">
    <source>
        <dbReference type="Proteomes" id="UP001152622"/>
    </source>
</evidence>
<proteinExistence type="predicted"/>
<evidence type="ECO:0000313" key="1">
    <source>
        <dbReference type="EMBL" id="KAJ8361247.1"/>
    </source>
</evidence>
<sequence>MERVQTTALVQMSLLSSKLPRAAKGCRVNGRDRWNDAAFLHRSASGSRSGVRNWTDHCWKRGLQQALRARVRVYRQGTLHSRDDRPVSRPPRGVALRTNVSTLCYADSAAADSTSGLCAQERLRGQARD</sequence>